<dbReference type="PANTHER" id="PTHR10585">
    <property type="entry name" value="ER LUMEN PROTEIN RETAINING RECEPTOR"/>
    <property type="match status" value="1"/>
</dbReference>
<comment type="subcellular location">
    <subcellularLocation>
        <location evidence="1">Endoplasmic reticulum membrane</location>
        <topology evidence="1">Multi-pass membrane protein</topology>
    </subcellularLocation>
</comment>
<protein>
    <submittedName>
        <fullName evidence="11">Uncharacterized protein</fullName>
    </submittedName>
</protein>
<dbReference type="PRINTS" id="PR00660">
    <property type="entry name" value="ERLUMENR"/>
</dbReference>
<proteinExistence type="inferred from homology"/>
<evidence type="ECO:0000313" key="11">
    <source>
        <dbReference type="EMBL" id="KAK9096608.1"/>
    </source>
</evidence>
<evidence type="ECO:0000256" key="7">
    <source>
        <dbReference type="ARBA" id="ARBA00022927"/>
    </source>
</evidence>
<keyword evidence="8" id="KW-1133">Transmembrane helix</keyword>
<dbReference type="Pfam" id="PF00810">
    <property type="entry name" value="ER_lumen_recept"/>
    <property type="match status" value="1"/>
</dbReference>
<evidence type="ECO:0000256" key="2">
    <source>
        <dbReference type="ARBA" id="ARBA00010120"/>
    </source>
</evidence>
<comment type="similarity">
    <text evidence="2">Belongs to the ERD2 family.</text>
</comment>
<keyword evidence="12" id="KW-1185">Reference proteome</keyword>
<keyword evidence="9" id="KW-0472">Membrane</keyword>
<keyword evidence="5" id="KW-0256">Endoplasmic reticulum</keyword>
<dbReference type="GO" id="GO:0015031">
    <property type="term" value="P:protein transport"/>
    <property type="evidence" value="ECO:0007669"/>
    <property type="project" value="UniProtKB-KW"/>
</dbReference>
<evidence type="ECO:0000256" key="5">
    <source>
        <dbReference type="ARBA" id="ARBA00022824"/>
    </source>
</evidence>
<evidence type="ECO:0000256" key="9">
    <source>
        <dbReference type="ARBA" id="ARBA00023136"/>
    </source>
</evidence>
<name>A0AAP0EVH1_9MAGN</name>
<evidence type="ECO:0000256" key="3">
    <source>
        <dbReference type="ARBA" id="ARBA00022448"/>
    </source>
</evidence>
<keyword evidence="10" id="KW-0675">Receptor</keyword>
<dbReference type="GO" id="GO:0016192">
    <property type="term" value="P:vesicle-mediated transport"/>
    <property type="evidence" value="ECO:0007669"/>
    <property type="project" value="UniProtKB-KW"/>
</dbReference>
<keyword evidence="4" id="KW-0812">Transmembrane</keyword>
<gene>
    <name evidence="11" type="ORF">Sjap_022105</name>
</gene>
<organism evidence="11 12">
    <name type="scientific">Stephania japonica</name>
    <dbReference type="NCBI Taxonomy" id="461633"/>
    <lineage>
        <taxon>Eukaryota</taxon>
        <taxon>Viridiplantae</taxon>
        <taxon>Streptophyta</taxon>
        <taxon>Embryophyta</taxon>
        <taxon>Tracheophyta</taxon>
        <taxon>Spermatophyta</taxon>
        <taxon>Magnoliopsida</taxon>
        <taxon>Ranunculales</taxon>
        <taxon>Menispermaceae</taxon>
        <taxon>Menispermoideae</taxon>
        <taxon>Cissampelideae</taxon>
        <taxon>Stephania</taxon>
    </lineage>
</organism>
<evidence type="ECO:0000256" key="1">
    <source>
        <dbReference type="ARBA" id="ARBA00004477"/>
    </source>
</evidence>
<evidence type="ECO:0000313" key="12">
    <source>
        <dbReference type="Proteomes" id="UP001417504"/>
    </source>
</evidence>
<keyword evidence="3" id="KW-0813">Transport</keyword>
<evidence type="ECO:0000256" key="10">
    <source>
        <dbReference type="ARBA" id="ARBA00023170"/>
    </source>
</evidence>
<dbReference type="Proteomes" id="UP001417504">
    <property type="component" value="Unassembled WGS sequence"/>
</dbReference>
<comment type="caution">
    <text evidence="11">The sequence shown here is derived from an EMBL/GenBank/DDBJ whole genome shotgun (WGS) entry which is preliminary data.</text>
</comment>
<keyword evidence="6" id="KW-0931">ER-Golgi transport</keyword>
<reference evidence="11 12" key="1">
    <citation type="submission" date="2024-01" db="EMBL/GenBank/DDBJ databases">
        <title>Genome assemblies of Stephania.</title>
        <authorList>
            <person name="Yang L."/>
        </authorList>
    </citation>
    <scope>NUCLEOTIDE SEQUENCE [LARGE SCALE GENOMIC DNA]</scope>
    <source>
        <strain evidence="11">QJT</strain>
        <tissue evidence="11">Leaf</tissue>
    </source>
</reference>
<dbReference type="InterPro" id="IPR000133">
    <property type="entry name" value="ER_ret_rcpt"/>
</dbReference>
<keyword evidence="7" id="KW-0653">Protein transport</keyword>
<dbReference type="AlphaFoldDB" id="A0AAP0EVH1"/>
<dbReference type="EMBL" id="JBBNAE010000009">
    <property type="protein sequence ID" value="KAK9096608.1"/>
    <property type="molecule type" value="Genomic_DNA"/>
</dbReference>
<dbReference type="GO" id="GO:0005789">
    <property type="term" value="C:endoplasmic reticulum membrane"/>
    <property type="evidence" value="ECO:0007669"/>
    <property type="project" value="UniProtKB-SubCell"/>
</dbReference>
<accession>A0AAP0EVH1</accession>
<sequence>MNLFRFIEDHDSLINVLVLLLKIYITKSWSGISLKTQELYVMVLLARYLDLCRGHRAISHGIGLKKIRLYCNHKEEAVSISNEEIVDGDANIDEEMVDANIDEDEEMVDANISDEDVEMVDANISDEDVEMVDANIDD</sequence>
<evidence type="ECO:0000256" key="6">
    <source>
        <dbReference type="ARBA" id="ARBA00022892"/>
    </source>
</evidence>
<dbReference type="GO" id="GO:0046923">
    <property type="term" value="F:ER retention sequence binding"/>
    <property type="evidence" value="ECO:0007669"/>
    <property type="project" value="InterPro"/>
</dbReference>
<dbReference type="GO" id="GO:0006621">
    <property type="term" value="P:protein retention in ER lumen"/>
    <property type="evidence" value="ECO:0007669"/>
    <property type="project" value="InterPro"/>
</dbReference>
<evidence type="ECO:0000256" key="4">
    <source>
        <dbReference type="ARBA" id="ARBA00022692"/>
    </source>
</evidence>
<evidence type="ECO:0000256" key="8">
    <source>
        <dbReference type="ARBA" id="ARBA00022989"/>
    </source>
</evidence>